<gene>
    <name evidence="5" type="ORF">K7X08_003157</name>
</gene>
<dbReference type="GO" id="GO:0004368">
    <property type="term" value="F:glycerol-3-phosphate dehydrogenase (quinone) activity"/>
    <property type="evidence" value="ECO:0007669"/>
    <property type="project" value="UniProtKB-EC"/>
</dbReference>
<proteinExistence type="predicted"/>
<organism evidence="5 6">
    <name type="scientific">Anisodus acutangulus</name>
    <dbReference type="NCBI Taxonomy" id="402998"/>
    <lineage>
        <taxon>Eukaryota</taxon>
        <taxon>Viridiplantae</taxon>
        <taxon>Streptophyta</taxon>
        <taxon>Embryophyta</taxon>
        <taxon>Tracheophyta</taxon>
        <taxon>Spermatophyta</taxon>
        <taxon>Magnoliopsida</taxon>
        <taxon>eudicotyledons</taxon>
        <taxon>Gunneridae</taxon>
        <taxon>Pentapetalae</taxon>
        <taxon>asterids</taxon>
        <taxon>lamiids</taxon>
        <taxon>Solanales</taxon>
        <taxon>Solanaceae</taxon>
        <taxon>Solanoideae</taxon>
        <taxon>Hyoscyameae</taxon>
        <taxon>Anisodus</taxon>
    </lineage>
</organism>
<keyword evidence="4" id="KW-0560">Oxidoreductase</keyword>
<evidence type="ECO:0000256" key="3">
    <source>
        <dbReference type="ARBA" id="ARBA00022827"/>
    </source>
</evidence>
<keyword evidence="2" id="KW-0285">Flavoprotein</keyword>
<dbReference type="EC" id="1.1.5.3" evidence="1"/>
<dbReference type="EMBL" id="JAJAGQ010000007">
    <property type="protein sequence ID" value="KAJ8557532.1"/>
    <property type="molecule type" value="Genomic_DNA"/>
</dbReference>
<dbReference type="AlphaFoldDB" id="A0A9Q1RHN4"/>
<evidence type="ECO:0000256" key="2">
    <source>
        <dbReference type="ARBA" id="ARBA00022630"/>
    </source>
</evidence>
<keyword evidence="3" id="KW-0274">FAD</keyword>
<dbReference type="PANTHER" id="PTHR11985:SF15">
    <property type="entry name" value="GLYCEROL-3-PHOSPHATE DEHYDROGENASE, MITOCHONDRIAL"/>
    <property type="match status" value="1"/>
</dbReference>
<keyword evidence="6" id="KW-1185">Reference proteome</keyword>
<dbReference type="OrthoDB" id="264015at2759"/>
<name>A0A9Q1RHN4_9SOLA</name>
<evidence type="ECO:0000313" key="6">
    <source>
        <dbReference type="Proteomes" id="UP001152561"/>
    </source>
</evidence>
<reference evidence="6" key="1">
    <citation type="journal article" date="2023" name="Proc. Natl. Acad. Sci. U.S.A.">
        <title>Genomic and structural basis for evolution of tropane alkaloid biosynthesis.</title>
        <authorList>
            <person name="Wanga Y.-J."/>
            <person name="Taina T."/>
            <person name="Yua J.-Y."/>
            <person name="Lia J."/>
            <person name="Xua B."/>
            <person name="Chenc J."/>
            <person name="D'Auriad J.C."/>
            <person name="Huanga J.-P."/>
            <person name="Huanga S.-X."/>
        </authorList>
    </citation>
    <scope>NUCLEOTIDE SEQUENCE [LARGE SCALE GENOMIC DNA]</scope>
    <source>
        <strain evidence="6">cv. KIB-2019</strain>
    </source>
</reference>
<evidence type="ECO:0000313" key="5">
    <source>
        <dbReference type="EMBL" id="KAJ8557532.1"/>
    </source>
</evidence>
<dbReference type="InterPro" id="IPR000447">
    <property type="entry name" value="G3P_DH_FAD-dep"/>
</dbReference>
<sequence length="95" mass="10722">MLRTMSVKQFAIGNWEKVKKTSNRPTGVRYLEKAVFNLDYGQLKLVFHALEERKQGDTYCICLGVLNHAEVVTLLKDEGDGRIIGARILNNLSGK</sequence>
<evidence type="ECO:0000256" key="1">
    <source>
        <dbReference type="ARBA" id="ARBA00013029"/>
    </source>
</evidence>
<dbReference type="Proteomes" id="UP001152561">
    <property type="component" value="Unassembled WGS sequence"/>
</dbReference>
<dbReference type="PANTHER" id="PTHR11985">
    <property type="entry name" value="GLYCEROL-3-PHOSPHATE DEHYDROGENASE"/>
    <property type="match status" value="1"/>
</dbReference>
<protein>
    <recommendedName>
        <fullName evidence="1">glycerol-3-phosphate dehydrogenase</fullName>
        <ecNumber evidence="1">1.1.5.3</ecNumber>
    </recommendedName>
</protein>
<evidence type="ECO:0000256" key="4">
    <source>
        <dbReference type="ARBA" id="ARBA00023002"/>
    </source>
</evidence>
<dbReference type="GO" id="GO:0005739">
    <property type="term" value="C:mitochondrion"/>
    <property type="evidence" value="ECO:0007669"/>
    <property type="project" value="TreeGrafter"/>
</dbReference>
<comment type="caution">
    <text evidence="5">The sequence shown here is derived from an EMBL/GenBank/DDBJ whole genome shotgun (WGS) entry which is preliminary data.</text>
</comment>
<accession>A0A9Q1RHN4</accession>
<dbReference type="GO" id="GO:0006072">
    <property type="term" value="P:glycerol-3-phosphate metabolic process"/>
    <property type="evidence" value="ECO:0007669"/>
    <property type="project" value="InterPro"/>
</dbReference>